<evidence type="ECO:0000313" key="6">
    <source>
        <dbReference type="Proteomes" id="UP000320811"/>
    </source>
</evidence>
<dbReference type="Pfam" id="PF07804">
    <property type="entry name" value="HipA_C"/>
    <property type="match status" value="1"/>
</dbReference>
<organism evidence="5 6">
    <name type="scientific">Chitinophaga polysaccharea</name>
    <dbReference type="NCBI Taxonomy" id="1293035"/>
    <lineage>
        <taxon>Bacteria</taxon>
        <taxon>Pseudomonadati</taxon>
        <taxon>Bacteroidota</taxon>
        <taxon>Chitinophagia</taxon>
        <taxon>Chitinophagales</taxon>
        <taxon>Chitinophagaceae</taxon>
        <taxon>Chitinophaga</taxon>
    </lineage>
</organism>
<accession>A0A561PG40</accession>
<dbReference type="GO" id="GO:0005829">
    <property type="term" value="C:cytosol"/>
    <property type="evidence" value="ECO:0007669"/>
    <property type="project" value="TreeGrafter"/>
</dbReference>
<protein>
    <submittedName>
        <fullName evidence="5">HipA-like protein</fullName>
    </submittedName>
</protein>
<dbReference type="Gene3D" id="1.10.1070.20">
    <property type="match status" value="1"/>
</dbReference>
<gene>
    <name evidence="5" type="ORF">FHW36_1071</name>
</gene>
<keyword evidence="6" id="KW-1185">Reference proteome</keyword>
<evidence type="ECO:0000259" key="4">
    <source>
        <dbReference type="Pfam" id="PF07804"/>
    </source>
</evidence>
<dbReference type="InterPro" id="IPR012893">
    <property type="entry name" value="HipA-like_C"/>
</dbReference>
<keyword evidence="3" id="KW-0418">Kinase</keyword>
<evidence type="ECO:0000256" key="1">
    <source>
        <dbReference type="ARBA" id="ARBA00010164"/>
    </source>
</evidence>
<dbReference type="InterPro" id="IPR052028">
    <property type="entry name" value="HipA_Ser/Thr_kinase"/>
</dbReference>
<evidence type="ECO:0000256" key="2">
    <source>
        <dbReference type="ARBA" id="ARBA00022679"/>
    </source>
</evidence>
<comment type="similarity">
    <text evidence="1">Belongs to the HipA Ser/Thr kinase family.</text>
</comment>
<proteinExistence type="inferred from homology"/>
<sequence>MGIVMARRTGGKFYRSFHQQGAVGGSDADFEYLTYQLAVVAGIQMAPSRLEKVYGPYSTFFTKRFDREGKDRIHFASAMTMTNRSEEGNKEDAPSYLELAEFIHNTSCAIREDLHQLWRRIVFNMTVSNTDDHLRNHGFIMTVGGWRLAPAYDLNPSIEKSGLSLNVDLESNALDYDLAFSVGEYFDLTHTEMSKIVRDVKKATQQWESLAETLKIPRQERTLMSPAFLTN</sequence>
<evidence type="ECO:0000313" key="5">
    <source>
        <dbReference type="EMBL" id="TWF37075.1"/>
    </source>
</evidence>
<keyword evidence="2" id="KW-0808">Transferase</keyword>
<dbReference type="GO" id="GO:0004674">
    <property type="term" value="F:protein serine/threonine kinase activity"/>
    <property type="evidence" value="ECO:0007669"/>
    <property type="project" value="TreeGrafter"/>
</dbReference>
<dbReference type="OrthoDB" id="9805913at2"/>
<dbReference type="Proteomes" id="UP000320811">
    <property type="component" value="Unassembled WGS sequence"/>
</dbReference>
<reference evidence="5 6" key="1">
    <citation type="submission" date="2019-06" db="EMBL/GenBank/DDBJ databases">
        <title>Sorghum-associated microbial communities from plants grown in Nebraska, USA.</title>
        <authorList>
            <person name="Schachtman D."/>
        </authorList>
    </citation>
    <scope>NUCLEOTIDE SEQUENCE [LARGE SCALE GENOMIC DNA]</scope>
    <source>
        <strain evidence="5 6">1209</strain>
    </source>
</reference>
<dbReference type="EMBL" id="VIWO01000007">
    <property type="protein sequence ID" value="TWF37075.1"/>
    <property type="molecule type" value="Genomic_DNA"/>
</dbReference>
<dbReference type="AlphaFoldDB" id="A0A561PG40"/>
<dbReference type="RefSeq" id="WP_145671780.1">
    <property type="nucleotide sequence ID" value="NZ_VIWO01000007.1"/>
</dbReference>
<dbReference type="PANTHER" id="PTHR37419">
    <property type="entry name" value="SERINE/THREONINE-PROTEIN KINASE TOXIN HIPA"/>
    <property type="match status" value="1"/>
</dbReference>
<name>A0A561PG40_9BACT</name>
<comment type="caution">
    <text evidence="5">The sequence shown here is derived from an EMBL/GenBank/DDBJ whole genome shotgun (WGS) entry which is preliminary data.</text>
</comment>
<evidence type="ECO:0000256" key="3">
    <source>
        <dbReference type="ARBA" id="ARBA00022777"/>
    </source>
</evidence>
<feature type="domain" description="HipA-like C-terminal" evidence="4">
    <location>
        <begin position="28"/>
        <end position="207"/>
    </location>
</feature>
<dbReference type="PANTHER" id="PTHR37419:SF8">
    <property type="entry name" value="TOXIN YJJJ"/>
    <property type="match status" value="1"/>
</dbReference>